<dbReference type="Pfam" id="PF02322">
    <property type="entry name" value="Cyt_bd_oxida_II"/>
    <property type="match status" value="1"/>
</dbReference>
<keyword evidence="11" id="KW-0472">Membrane</keyword>
<dbReference type="GO" id="GO:0019646">
    <property type="term" value="P:aerobic electron transport chain"/>
    <property type="evidence" value="ECO:0007669"/>
    <property type="project" value="TreeGrafter"/>
</dbReference>
<dbReference type="EMBL" id="CP080467">
    <property type="protein sequence ID" value="UNO49137.1"/>
    <property type="molecule type" value="Genomic_DNA"/>
</dbReference>
<dbReference type="eggNOG" id="COG1294">
    <property type="taxonomic scope" value="Bacteria"/>
</dbReference>
<accession>T0DNG9</accession>
<keyword evidence="8" id="KW-0249">Electron transport</keyword>
<dbReference type="KEGG" id="aaco:K1I37_00785"/>
<keyword evidence="9" id="KW-1133">Transmembrane helix</keyword>
<evidence type="ECO:0000256" key="2">
    <source>
        <dbReference type="ARBA" id="ARBA00007543"/>
    </source>
</evidence>
<evidence type="ECO:0000256" key="10">
    <source>
        <dbReference type="ARBA" id="ARBA00023004"/>
    </source>
</evidence>
<dbReference type="PIRSF" id="PIRSF000267">
    <property type="entry name" value="Cyt_oxidse_sub2"/>
    <property type="match status" value="1"/>
</dbReference>
<name>T0DNG9_ALIAG</name>
<dbReference type="RefSeq" id="WP_021294937.1">
    <property type="nucleotide sequence ID" value="NZ_AURB01000024.1"/>
</dbReference>
<dbReference type="OrthoDB" id="9776710at2"/>
<evidence type="ECO:0000256" key="8">
    <source>
        <dbReference type="ARBA" id="ARBA00022982"/>
    </source>
</evidence>
<evidence type="ECO:0000256" key="11">
    <source>
        <dbReference type="ARBA" id="ARBA00023136"/>
    </source>
</evidence>
<comment type="similarity">
    <text evidence="2">Belongs to the cytochrome ubiquinol oxidase subunit 2 family.</text>
</comment>
<proteinExistence type="inferred from homology"/>
<evidence type="ECO:0000256" key="4">
    <source>
        <dbReference type="ARBA" id="ARBA00022475"/>
    </source>
</evidence>
<evidence type="ECO:0000256" key="1">
    <source>
        <dbReference type="ARBA" id="ARBA00004651"/>
    </source>
</evidence>
<dbReference type="PANTHER" id="PTHR43141">
    <property type="entry name" value="CYTOCHROME BD2 SUBUNIT II"/>
    <property type="match status" value="1"/>
</dbReference>
<evidence type="ECO:0000256" key="7">
    <source>
        <dbReference type="ARBA" id="ARBA00022723"/>
    </source>
</evidence>
<evidence type="ECO:0000256" key="9">
    <source>
        <dbReference type="ARBA" id="ARBA00022989"/>
    </source>
</evidence>
<reference evidence="13" key="1">
    <citation type="journal article" date="2022" name="G3 (Bethesda)">
        <title>Unveiling the complete genome sequence of Alicyclobacillus acidoterrestris DSM 3922T, a taint-producing strain.</title>
        <authorList>
            <person name="Leonardo I.C."/>
            <person name="Barreto Crespo M.T."/>
            <person name="Gaspar F.B."/>
        </authorList>
    </citation>
    <scope>NUCLEOTIDE SEQUENCE [LARGE SCALE GENOMIC DNA]</scope>
    <source>
        <strain evidence="13">DSM 3922</strain>
    </source>
</reference>
<protein>
    <submittedName>
        <fullName evidence="12">Cytochrome d ubiquinol oxidase subunit II</fullName>
    </submittedName>
</protein>
<evidence type="ECO:0000256" key="5">
    <source>
        <dbReference type="ARBA" id="ARBA00022617"/>
    </source>
</evidence>
<dbReference type="GO" id="GO:0005886">
    <property type="term" value="C:plasma membrane"/>
    <property type="evidence" value="ECO:0007669"/>
    <property type="project" value="UniProtKB-SubCell"/>
</dbReference>
<keyword evidence="6" id="KW-0812">Transmembrane</keyword>
<sequence length="337" mass="37844">MTLNTLWFALIVTLFTGFFVLEGFDFGVGILASIIGKSDKERRLLYNTIGPFWDGNEVWLIAAGGAMFAAFPQWYATLFSGFYIPLFLLIVALMARGVGFEFRSKLIAPRWRKAWDTAIFLGSLFPPVIWGIALANMMKGVPIDAQMNDVGSFWSLFNGYSIVCAIAMVLLFMTHGALFLTIKTSGDIQARARGIARKVGFWTTIFMLFAVILSYFYSSIFSKSGIDPGAIAILAGISLISVPFLIHAKKDGWAFLMTSSTIVFSTLTVFIDLFPRVFVSSLNPNWSLTIYNAASNPYSLRVMTWIALTLLPIILGYTIWTFWTFRRRLSLQDHMEY</sequence>
<dbReference type="GO" id="GO:0046872">
    <property type="term" value="F:metal ion binding"/>
    <property type="evidence" value="ECO:0007669"/>
    <property type="project" value="UniProtKB-KW"/>
</dbReference>
<dbReference type="GO" id="GO:0009055">
    <property type="term" value="F:electron transfer activity"/>
    <property type="evidence" value="ECO:0007669"/>
    <property type="project" value="TreeGrafter"/>
</dbReference>
<keyword evidence="13" id="KW-1185">Reference proteome</keyword>
<dbReference type="Proteomes" id="UP000829401">
    <property type="component" value="Chromosome"/>
</dbReference>
<evidence type="ECO:0000313" key="12">
    <source>
        <dbReference type="EMBL" id="UNO49137.1"/>
    </source>
</evidence>
<evidence type="ECO:0000256" key="6">
    <source>
        <dbReference type="ARBA" id="ARBA00022692"/>
    </source>
</evidence>
<keyword evidence="3" id="KW-0813">Transport</keyword>
<dbReference type="AlphaFoldDB" id="T0DNG9"/>
<dbReference type="NCBIfam" id="TIGR00203">
    <property type="entry name" value="cydB"/>
    <property type="match status" value="1"/>
</dbReference>
<comment type="subcellular location">
    <subcellularLocation>
        <location evidence="1">Cell membrane</location>
        <topology evidence="1">Multi-pass membrane protein</topology>
    </subcellularLocation>
</comment>
<evidence type="ECO:0000256" key="3">
    <source>
        <dbReference type="ARBA" id="ARBA00022448"/>
    </source>
</evidence>
<dbReference type="GO" id="GO:0070069">
    <property type="term" value="C:cytochrome complex"/>
    <property type="evidence" value="ECO:0007669"/>
    <property type="project" value="TreeGrafter"/>
</dbReference>
<gene>
    <name evidence="12" type="primary">cydB</name>
    <name evidence="12" type="ORF">K1I37_00785</name>
</gene>
<dbReference type="STRING" id="1356854.N007_02155"/>
<keyword evidence="4" id="KW-1003">Cell membrane</keyword>
<dbReference type="PANTHER" id="PTHR43141:SF5">
    <property type="entry name" value="CYTOCHROME BD-I UBIQUINOL OXIDASE SUBUNIT 2"/>
    <property type="match status" value="1"/>
</dbReference>
<organism evidence="12 13">
    <name type="scientific">Alicyclobacillus acidoterrestris (strain ATCC 49025 / DSM 3922 / CIP 106132 / NCIMB 13137 / GD3B)</name>
    <dbReference type="NCBI Taxonomy" id="1356854"/>
    <lineage>
        <taxon>Bacteria</taxon>
        <taxon>Bacillati</taxon>
        <taxon>Bacillota</taxon>
        <taxon>Bacilli</taxon>
        <taxon>Bacillales</taxon>
        <taxon>Alicyclobacillaceae</taxon>
        <taxon>Alicyclobacillus</taxon>
    </lineage>
</organism>
<keyword evidence="10" id="KW-0408">Iron</keyword>
<keyword evidence="7" id="KW-0479">Metal-binding</keyword>
<evidence type="ECO:0000313" key="13">
    <source>
        <dbReference type="Proteomes" id="UP000829401"/>
    </source>
</evidence>
<dbReference type="InterPro" id="IPR003317">
    <property type="entry name" value="Cyt-d_oxidase_su2"/>
</dbReference>
<accession>A0A9E6ZFF4</accession>
<dbReference type="GO" id="GO:0016682">
    <property type="term" value="F:oxidoreductase activity, acting on diphenols and related substances as donors, oxygen as acceptor"/>
    <property type="evidence" value="ECO:0007669"/>
    <property type="project" value="TreeGrafter"/>
</dbReference>
<keyword evidence="5" id="KW-0349">Heme</keyword>